<name>A0A7X1KNI4_9SPHN</name>
<dbReference type="AlphaFoldDB" id="A0A7X1KNI4"/>
<keyword evidence="2" id="KW-1185">Reference proteome</keyword>
<sequence>MTNSGTLLPFPHDGFNGRFIAKIRRSRNSALGLQCGFNGPDPEIDADGFGCQLSRFHGWKPTFRTAQLFSRSGLMPEAAAHNLQQKINPYRRTAKPPSICWQERSASAPACL</sequence>
<gene>
    <name evidence="1" type="ORF">H7F51_18270</name>
</gene>
<comment type="caution">
    <text evidence="1">The sequence shown here is derived from an EMBL/GenBank/DDBJ whole genome shotgun (WGS) entry which is preliminary data.</text>
</comment>
<evidence type="ECO:0000313" key="2">
    <source>
        <dbReference type="Proteomes" id="UP000566813"/>
    </source>
</evidence>
<reference evidence="1 2" key="1">
    <citation type="submission" date="2020-08" db="EMBL/GenBank/DDBJ databases">
        <title>The genome sequence of type strain Novosphingobium flavum NBRC 111647.</title>
        <authorList>
            <person name="Liu Y."/>
        </authorList>
    </citation>
    <scope>NUCLEOTIDE SEQUENCE [LARGE SCALE GENOMIC DNA]</scope>
    <source>
        <strain evidence="1 2">NBRC 111647</strain>
    </source>
</reference>
<dbReference type="RefSeq" id="WP_185665763.1">
    <property type="nucleotide sequence ID" value="NZ_JACLAW010000020.1"/>
</dbReference>
<dbReference type="Proteomes" id="UP000566813">
    <property type="component" value="Unassembled WGS sequence"/>
</dbReference>
<organism evidence="1 2">
    <name type="scientific">Novosphingobium flavum</name>
    <dbReference type="NCBI Taxonomy" id="1778672"/>
    <lineage>
        <taxon>Bacteria</taxon>
        <taxon>Pseudomonadati</taxon>
        <taxon>Pseudomonadota</taxon>
        <taxon>Alphaproteobacteria</taxon>
        <taxon>Sphingomonadales</taxon>
        <taxon>Sphingomonadaceae</taxon>
        <taxon>Novosphingobium</taxon>
    </lineage>
</organism>
<proteinExistence type="predicted"/>
<accession>A0A7X1KNI4</accession>
<dbReference type="EMBL" id="JACLAW010000020">
    <property type="protein sequence ID" value="MBC2667468.1"/>
    <property type="molecule type" value="Genomic_DNA"/>
</dbReference>
<protein>
    <submittedName>
        <fullName evidence="1">Uncharacterized protein</fullName>
    </submittedName>
</protein>
<evidence type="ECO:0000313" key="1">
    <source>
        <dbReference type="EMBL" id="MBC2667468.1"/>
    </source>
</evidence>